<evidence type="ECO:0000256" key="1">
    <source>
        <dbReference type="ARBA" id="ARBA00004377"/>
    </source>
</evidence>
<gene>
    <name evidence="14" type="ORF">B7H17_01305</name>
</gene>
<evidence type="ECO:0000256" key="6">
    <source>
        <dbReference type="ARBA" id="ARBA00022692"/>
    </source>
</evidence>
<dbReference type="GO" id="GO:0015628">
    <property type="term" value="P:protein secretion by the type II secretion system"/>
    <property type="evidence" value="ECO:0007669"/>
    <property type="project" value="InterPro"/>
</dbReference>
<evidence type="ECO:0000256" key="4">
    <source>
        <dbReference type="ARBA" id="ARBA00022475"/>
    </source>
</evidence>
<dbReference type="InterPro" id="IPR024230">
    <property type="entry name" value="GspL_cyto_dom"/>
</dbReference>
<dbReference type="SUPFAM" id="SSF53067">
    <property type="entry name" value="Actin-like ATPase domain"/>
    <property type="match status" value="1"/>
</dbReference>
<dbReference type="NCBIfam" id="TIGR01709">
    <property type="entry name" value="typeII_sec_gspL"/>
    <property type="match status" value="1"/>
</dbReference>
<dbReference type="GO" id="GO:0015627">
    <property type="term" value="C:type II protein secretion system complex"/>
    <property type="evidence" value="ECO:0007669"/>
    <property type="project" value="InterPro"/>
</dbReference>
<dbReference type="GO" id="GO:0005886">
    <property type="term" value="C:plasma membrane"/>
    <property type="evidence" value="ECO:0007669"/>
    <property type="project" value="UniProtKB-SubCell"/>
</dbReference>
<name>A0A1X1A739_PSEPU</name>
<evidence type="ECO:0000313" key="14">
    <source>
        <dbReference type="EMBL" id="ORL67725.1"/>
    </source>
</evidence>
<reference evidence="14 15" key="1">
    <citation type="submission" date="2017-04" db="EMBL/GenBank/DDBJ databases">
        <title>Presence of VIM-2 positive Pseudomonas species in chickens and their surrounding environment.</title>
        <authorList>
            <person name="Zhang R."/>
        </authorList>
    </citation>
    <scope>NUCLEOTIDE SEQUENCE [LARGE SCALE GENOMIC DNA]</scope>
    <source>
        <strain evidence="14 15">DZ-C18</strain>
    </source>
</reference>
<evidence type="ECO:0000259" key="13">
    <source>
        <dbReference type="Pfam" id="PF12693"/>
    </source>
</evidence>
<keyword evidence="9 11" id="KW-0472">Membrane</keyword>
<dbReference type="Gene3D" id="3.30.420.380">
    <property type="match status" value="1"/>
</dbReference>
<dbReference type="EMBL" id="NBWC01000002">
    <property type="protein sequence ID" value="ORL67725.1"/>
    <property type="molecule type" value="Genomic_DNA"/>
</dbReference>
<dbReference type="GO" id="GO:0009276">
    <property type="term" value="C:Gram-negative-bacterium-type cell wall"/>
    <property type="evidence" value="ECO:0007669"/>
    <property type="project" value="InterPro"/>
</dbReference>
<dbReference type="AlphaFoldDB" id="A0A1X1A739"/>
<keyword evidence="3 10" id="KW-0813">Transport</keyword>
<keyword evidence="6 11" id="KW-0812">Transmembrane</keyword>
<evidence type="ECO:0000256" key="5">
    <source>
        <dbReference type="ARBA" id="ARBA00022519"/>
    </source>
</evidence>
<dbReference type="Pfam" id="PF12693">
    <property type="entry name" value="GspL_C"/>
    <property type="match status" value="1"/>
</dbReference>
<accession>A0A1X1A739</accession>
<keyword evidence="5" id="KW-0997">Cell inner membrane</keyword>
<keyword evidence="8 11" id="KW-1133">Transmembrane helix</keyword>
<dbReference type="InterPro" id="IPR007812">
    <property type="entry name" value="T2SS_protein-GspL"/>
</dbReference>
<keyword evidence="4" id="KW-1003">Cell membrane</keyword>
<keyword evidence="7 10" id="KW-0653">Protein transport</keyword>
<evidence type="ECO:0000256" key="9">
    <source>
        <dbReference type="ARBA" id="ARBA00023136"/>
    </source>
</evidence>
<feature type="transmembrane region" description="Helical" evidence="11">
    <location>
        <begin position="226"/>
        <end position="246"/>
    </location>
</feature>
<feature type="domain" description="GspL periplasmic" evidence="13">
    <location>
        <begin position="223"/>
        <end position="367"/>
    </location>
</feature>
<dbReference type="RefSeq" id="WP_084853868.1">
    <property type="nucleotide sequence ID" value="NZ_NBWC01000002.1"/>
</dbReference>
<proteinExistence type="inferred from homology"/>
<dbReference type="InterPro" id="IPR043129">
    <property type="entry name" value="ATPase_NBD"/>
</dbReference>
<dbReference type="PIRSF" id="PIRSF015761">
    <property type="entry name" value="Protein_L"/>
    <property type="match status" value="1"/>
</dbReference>
<evidence type="ECO:0000313" key="15">
    <source>
        <dbReference type="Proteomes" id="UP000193675"/>
    </source>
</evidence>
<evidence type="ECO:0000256" key="8">
    <source>
        <dbReference type="ARBA" id="ARBA00022989"/>
    </source>
</evidence>
<evidence type="ECO:0000256" key="3">
    <source>
        <dbReference type="ARBA" id="ARBA00022448"/>
    </source>
</evidence>
<sequence length="369" mass="39775">MSDNWLYLLPAGTGAIDTQWPVWVRTAAGQLHRICMGEAASILGGAAVVVVPMEMVGSCEVGPLPGRRPKPDTLAFAVEDQLAAPLESVHLAFGPANEQGHRRGLVIDREAMDSLLALLQAQGIEPLALHVDADLLCGEPACALWVEGRWLIGGTGGPRLAAAPQVAEVLAQKLPAMAWLAETQPAGLALRTQAVPCAFDTLRQGRGQAIDLLQGAYRRRRASVPWRALAIGVVMAFAMMCVADYLRAGWLLQRTAQLQAESRQAFQRWAPGQPVSADLASQIRALEYHPQPTTAIEGLASLGEQLVETGNVTVTQATLSAAEGWRVEVLAQGFEDLERLRQRVPAVSMDQARQDERGVRATLTWRAAR</sequence>
<dbReference type="Pfam" id="PF05134">
    <property type="entry name" value="T2SSL"/>
    <property type="match status" value="1"/>
</dbReference>
<comment type="similarity">
    <text evidence="2 10">Belongs to the GSP L family.</text>
</comment>
<dbReference type="Proteomes" id="UP000193675">
    <property type="component" value="Unassembled WGS sequence"/>
</dbReference>
<feature type="domain" description="GspL cytoplasmic actin-ATPase-like" evidence="12">
    <location>
        <begin position="50"/>
        <end position="219"/>
    </location>
</feature>
<evidence type="ECO:0000256" key="2">
    <source>
        <dbReference type="ARBA" id="ARBA00005318"/>
    </source>
</evidence>
<organism evidence="14 15">
    <name type="scientific">Pseudomonas putida</name>
    <name type="common">Arthrobacter siderocapsulatus</name>
    <dbReference type="NCBI Taxonomy" id="303"/>
    <lineage>
        <taxon>Bacteria</taxon>
        <taxon>Pseudomonadati</taxon>
        <taxon>Pseudomonadota</taxon>
        <taxon>Gammaproteobacteria</taxon>
        <taxon>Pseudomonadales</taxon>
        <taxon>Pseudomonadaceae</taxon>
        <taxon>Pseudomonas</taxon>
    </lineage>
</organism>
<evidence type="ECO:0000256" key="11">
    <source>
        <dbReference type="SAM" id="Phobius"/>
    </source>
</evidence>
<comment type="function">
    <text evidence="10">Inner membrane component of the type II secretion system required for the energy-dependent secretion of extracellular factors such as proteases and toxins from the periplasm.</text>
</comment>
<comment type="caution">
    <text evidence="14">The sequence shown here is derived from an EMBL/GenBank/DDBJ whole genome shotgun (WGS) entry which is preliminary data.</text>
</comment>
<evidence type="ECO:0000259" key="12">
    <source>
        <dbReference type="Pfam" id="PF05134"/>
    </source>
</evidence>
<evidence type="ECO:0000256" key="10">
    <source>
        <dbReference type="PIRNR" id="PIRNR015761"/>
    </source>
</evidence>
<dbReference type="OrthoDB" id="7011844at2"/>
<comment type="subcellular location">
    <subcellularLocation>
        <location evidence="1">Cell inner membrane</location>
        <topology evidence="1">Single-pass membrane protein</topology>
    </subcellularLocation>
</comment>
<protein>
    <recommendedName>
        <fullName evidence="10">Type II secretion system protein L</fullName>
        <shortName evidence="10">T2SS protein L</shortName>
    </recommendedName>
</protein>
<dbReference type="InterPro" id="IPR025691">
    <property type="entry name" value="GspL_pp_dom"/>
</dbReference>
<evidence type="ECO:0000256" key="7">
    <source>
        <dbReference type="ARBA" id="ARBA00022927"/>
    </source>
</evidence>